<feature type="region of interest" description="Disordered" evidence="1">
    <location>
        <begin position="102"/>
        <end position="149"/>
    </location>
</feature>
<evidence type="ECO:0000256" key="1">
    <source>
        <dbReference type="SAM" id="MobiDB-lite"/>
    </source>
</evidence>
<organism evidence="2 3">
    <name type="scientific">Potamilus streckersoni</name>
    <dbReference type="NCBI Taxonomy" id="2493646"/>
    <lineage>
        <taxon>Eukaryota</taxon>
        <taxon>Metazoa</taxon>
        <taxon>Spiralia</taxon>
        <taxon>Lophotrochozoa</taxon>
        <taxon>Mollusca</taxon>
        <taxon>Bivalvia</taxon>
        <taxon>Autobranchia</taxon>
        <taxon>Heteroconchia</taxon>
        <taxon>Palaeoheterodonta</taxon>
        <taxon>Unionida</taxon>
        <taxon>Unionoidea</taxon>
        <taxon>Unionidae</taxon>
        <taxon>Ambleminae</taxon>
        <taxon>Lampsilini</taxon>
        <taxon>Potamilus</taxon>
    </lineage>
</organism>
<evidence type="ECO:0000313" key="3">
    <source>
        <dbReference type="Proteomes" id="UP001195483"/>
    </source>
</evidence>
<accession>A0AAE0T9M4</accession>
<dbReference type="Proteomes" id="UP001195483">
    <property type="component" value="Unassembled WGS sequence"/>
</dbReference>
<reference evidence="2" key="2">
    <citation type="journal article" date="2021" name="Genome Biol. Evol.">
        <title>Developing a high-quality reference genome for a parasitic bivalve with doubly uniparental inheritance (Bivalvia: Unionida).</title>
        <authorList>
            <person name="Smith C.H."/>
        </authorList>
    </citation>
    <scope>NUCLEOTIDE SEQUENCE</scope>
    <source>
        <strain evidence="2">CHS0354</strain>
        <tissue evidence="2">Mantle</tissue>
    </source>
</reference>
<sequence length="149" mass="16610">MSYLCCDFDDGGTNYENNRPGQRYLVIYFPPVCRGFHDLQEPCRESQQTVLHPDGKEAIPLLVEPPQPDAKEAILLLVEPPHPDGKEAIPLLVEPPHPNAEEAIPLLVDPPYPDDKEAIPLLVEPPHPDDKEAIPLLHSKEKSNFGCPN</sequence>
<name>A0AAE0T9M4_9BIVA</name>
<evidence type="ECO:0000313" key="2">
    <source>
        <dbReference type="EMBL" id="KAK3606335.1"/>
    </source>
</evidence>
<dbReference type="AlphaFoldDB" id="A0AAE0T9M4"/>
<reference evidence="2" key="1">
    <citation type="journal article" date="2021" name="Genome Biol. Evol.">
        <title>A High-Quality Reference Genome for a Parasitic Bivalve with Doubly Uniparental Inheritance (Bivalvia: Unionida).</title>
        <authorList>
            <person name="Smith C.H."/>
        </authorList>
    </citation>
    <scope>NUCLEOTIDE SEQUENCE</scope>
    <source>
        <strain evidence="2">CHS0354</strain>
    </source>
</reference>
<comment type="caution">
    <text evidence="2">The sequence shown here is derived from an EMBL/GenBank/DDBJ whole genome shotgun (WGS) entry which is preliminary data.</text>
</comment>
<proteinExistence type="predicted"/>
<reference evidence="2" key="3">
    <citation type="submission" date="2023-05" db="EMBL/GenBank/DDBJ databases">
        <authorList>
            <person name="Smith C.H."/>
        </authorList>
    </citation>
    <scope>NUCLEOTIDE SEQUENCE</scope>
    <source>
        <strain evidence="2">CHS0354</strain>
        <tissue evidence="2">Mantle</tissue>
    </source>
</reference>
<feature type="compositionally biased region" description="Basic and acidic residues" evidence="1">
    <location>
        <begin position="126"/>
        <end position="143"/>
    </location>
</feature>
<keyword evidence="3" id="KW-1185">Reference proteome</keyword>
<dbReference type="EMBL" id="JAEAOA010002352">
    <property type="protein sequence ID" value="KAK3606335.1"/>
    <property type="molecule type" value="Genomic_DNA"/>
</dbReference>
<gene>
    <name evidence="2" type="ORF">CHS0354_041970</name>
</gene>
<protein>
    <submittedName>
        <fullName evidence="2">Uncharacterized protein</fullName>
    </submittedName>
</protein>